<organism evidence="2 3">
    <name type="scientific">Coprinellus micaceus</name>
    <name type="common">Glistening ink-cap mushroom</name>
    <name type="synonym">Coprinus micaceus</name>
    <dbReference type="NCBI Taxonomy" id="71717"/>
    <lineage>
        <taxon>Eukaryota</taxon>
        <taxon>Fungi</taxon>
        <taxon>Dikarya</taxon>
        <taxon>Basidiomycota</taxon>
        <taxon>Agaricomycotina</taxon>
        <taxon>Agaricomycetes</taxon>
        <taxon>Agaricomycetidae</taxon>
        <taxon>Agaricales</taxon>
        <taxon>Agaricineae</taxon>
        <taxon>Psathyrellaceae</taxon>
        <taxon>Coprinellus</taxon>
    </lineage>
</organism>
<gene>
    <name evidence="2" type="ORF">FA13DRAFT_1718847</name>
</gene>
<name>A0A4Y7SCF9_COPMI</name>
<dbReference type="EMBL" id="QPFP01000193">
    <property type="protein sequence ID" value="TEB19394.1"/>
    <property type="molecule type" value="Genomic_DNA"/>
</dbReference>
<evidence type="ECO:0000313" key="3">
    <source>
        <dbReference type="Proteomes" id="UP000298030"/>
    </source>
</evidence>
<proteinExistence type="predicted"/>
<sequence length="176" mass="19616">MPMQSVFDITPLEIFELILNANRVADPTDYHHLRLLCRLANEVLEPHVFSKLTIRHDEDLIVTKVDKLAAIASSASPYARWAKTIAFRRIDPDIVDGDSEDNDNGDNSNDDPGHSEHGGDAVVQLLLDALKSLKGVEEVHIYVQLSTKLGSCSRRVCYTTGPTYSHRGYTTTYFAS</sequence>
<comment type="caution">
    <text evidence="2">The sequence shown here is derived from an EMBL/GenBank/DDBJ whole genome shotgun (WGS) entry which is preliminary data.</text>
</comment>
<keyword evidence="3" id="KW-1185">Reference proteome</keyword>
<dbReference type="STRING" id="71717.A0A4Y7SCF9"/>
<evidence type="ECO:0000256" key="1">
    <source>
        <dbReference type="SAM" id="MobiDB-lite"/>
    </source>
</evidence>
<accession>A0A4Y7SCF9</accession>
<reference evidence="2 3" key="1">
    <citation type="journal article" date="2019" name="Nat. Ecol. Evol.">
        <title>Megaphylogeny resolves global patterns of mushroom evolution.</title>
        <authorList>
            <person name="Varga T."/>
            <person name="Krizsan K."/>
            <person name="Foldi C."/>
            <person name="Dima B."/>
            <person name="Sanchez-Garcia M."/>
            <person name="Sanchez-Ramirez S."/>
            <person name="Szollosi G.J."/>
            <person name="Szarkandi J.G."/>
            <person name="Papp V."/>
            <person name="Albert L."/>
            <person name="Andreopoulos W."/>
            <person name="Angelini C."/>
            <person name="Antonin V."/>
            <person name="Barry K.W."/>
            <person name="Bougher N.L."/>
            <person name="Buchanan P."/>
            <person name="Buyck B."/>
            <person name="Bense V."/>
            <person name="Catcheside P."/>
            <person name="Chovatia M."/>
            <person name="Cooper J."/>
            <person name="Damon W."/>
            <person name="Desjardin D."/>
            <person name="Finy P."/>
            <person name="Geml J."/>
            <person name="Haridas S."/>
            <person name="Hughes K."/>
            <person name="Justo A."/>
            <person name="Karasinski D."/>
            <person name="Kautmanova I."/>
            <person name="Kiss B."/>
            <person name="Kocsube S."/>
            <person name="Kotiranta H."/>
            <person name="LaButti K.M."/>
            <person name="Lechner B.E."/>
            <person name="Liimatainen K."/>
            <person name="Lipzen A."/>
            <person name="Lukacs Z."/>
            <person name="Mihaltcheva S."/>
            <person name="Morgado L.N."/>
            <person name="Niskanen T."/>
            <person name="Noordeloos M.E."/>
            <person name="Ohm R.A."/>
            <person name="Ortiz-Santana B."/>
            <person name="Ovrebo C."/>
            <person name="Racz N."/>
            <person name="Riley R."/>
            <person name="Savchenko A."/>
            <person name="Shiryaev A."/>
            <person name="Soop K."/>
            <person name="Spirin V."/>
            <person name="Szebenyi C."/>
            <person name="Tomsovsky M."/>
            <person name="Tulloss R.E."/>
            <person name="Uehling J."/>
            <person name="Grigoriev I.V."/>
            <person name="Vagvolgyi C."/>
            <person name="Papp T."/>
            <person name="Martin F.M."/>
            <person name="Miettinen O."/>
            <person name="Hibbett D.S."/>
            <person name="Nagy L.G."/>
        </authorList>
    </citation>
    <scope>NUCLEOTIDE SEQUENCE [LARGE SCALE GENOMIC DNA]</scope>
    <source>
        <strain evidence="2 3">FP101781</strain>
    </source>
</reference>
<protein>
    <submittedName>
        <fullName evidence="2">Uncharacterized protein</fullName>
    </submittedName>
</protein>
<feature type="region of interest" description="Disordered" evidence="1">
    <location>
        <begin position="94"/>
        <end position="117"/>
    </location>
</feature>
<feature type="compositionally biased region" description="Acidic residues" evidence="1">
    <location>
        <begin position="94"/>
        <end position="104"/>
    </location>
</feature>
<dbReference type="Proteomes" id="UP000298030">
    <property type="component" value="Unassembled WGS sequence"/>
</dbReference>
<evidence type="ECO:0000313" key="2">
    <source>
        <dbReference type="EMBL" id="TEB19394.1"/>
    </source>
</evidence>
<dbReference type="AlphaFoldDB" id="A0A4Y7SCF9"/>